<dbReference type="InterPro" id="IPR009001">
    <property type="entry name" value="Transl_elong_EF1A/Init_IF2_C"/>
</dbReference>
<dbReference type="CDD" id="cd01883">
    <property type="entry name" value="EF1_alpha"/>
    <property type="match status" value="1"/>
</dbReference>
<dbReference type="InterPro" id="IPR009000">
    <property type="entry name" value="Transl_B-barrel_sf"/>
</dbReference>
<dbReference type="Proteomes" id="UP001211065">
    <property type="component" value="Unassembled WGS sequence"/>
</dbReference>
<comment type="subcellular location">
    <subcellularLocation>
        <location evidence="1">Cytoplasm</location>
    </subcellularLocation>
</comment>
<evidence type="ECO:0000256" key="5">
    <source>
        <dbReference type="ARBA" id="ARBA00022553"/>
    </source>
</evidence>
<organism evidence="16 17">
    <name type="scientific">Clydaea vesicula</name>
    <dbReference type="NCBI Taxonomy" id="447962"/>
    <lineage>
        <taxon>Eukaryota</taxon>
        <taxon>Fungi</taxon>
        <taxon>Fungi incertae sedis</taxon>
        <taxon>Chytridiomycota</taxon>
        <taxon>Chytridiomycota incertae sedis</taxon>
        <taxon>Chytridiomycetes</taxon>
        <taxon>Lobulomycetales</taxon>
        <taxon>Lobulomycetaceae</taxon>
        <taxon>Clydaea</taxon>
    </lineage>
</organism>
<dbReference type="GO" id="GO:0005525">
    <property type="term" value="F:GTP binding"/>
    <property type="evidence" value="ECO:0007669"/>
    <property type="project" value="UniProtKB-KW"/>
</dbReference>
<evidence type="ECO:0000256" key="2">
    <source>
        <dbReference type="ARBA" id="ARBA00007249"/>
    </source>
</evidence>
<feature type="domain" description="Tr-type G" evidence="15">
    <location>
        <begin position="151"/>
        <end position="377"/>
    </location>
</feature>
<dbReference type="InterPro" id="IPR027417">
    <property type="entry name" value="P-loop_NTPase"/>
</dbReference>
<dbReference type="Gene3D" id="2.40.30.10">
    <property type="entry name" value="Translation factors"/>
    <property type="match status" value="2"/>
</dbReference>
<evidence type="ECO:0000313" key="17">
    <source>
        <dbReference type="Proteomes" id="UP001211065"/>
    </source>
</evidence>
<keyword evidence="6" id="KW-0677">Repeat</keyword>
<name>A0AAD5U5E4_9FUNG</name>
<dbReference type="Pfam" id="PF03144">
    <property type="entry name" value="GTP_EFTU_D2"/>
    <property type="match status" value="1"/>
</dbReference>
<dbReference type="GO" id="GO:0003747">
    <property type="term" value="F:translation release factor activity"/>
    <property type="evidence" value="ECO:0007669"/>
    <property type="project" value="InterPro"/>
</dbReference>
<dbReference type="EMBL" id="JADGJW010000131">
    <property type="protein sequence ID" value="KAJ3223411.1"/>
    <property type="molecule type" value="Genomic_DNA"/>
</dbReference>
<feature type="compositionally biased region" description="Basic and acidic residues" evidence="14">
    <location>
        <begin position="103"/>
        <end position="132"/>
    </location>
</feature>
<dbReference type="PRINTS" id="PR01343">
    <property type="entry name" value="YEASTERF"/>
</dbReference>
<dbReference type="PRINTS" id="PR00315">
    <property type="entry name" value="ELONGATNFCT"/>
</dbReference>
<comment type="caution">
    <text evidence="16">The sequence shown here is derived from an EMBL/GenBank/DDBJ whole genome shotgun (WGS) entry which is preliminary data.</text>
</comment>
<dbReference type="FunFam" id="3.40.50.300:FF:000503">
    <property type="entry name" value="Peptide chain release factor subunit 3"/>
    <property type="match status" value="1"/>
</dbReference>
<comment type="similarity">
    <text evidence="2">Belongs to the TRAFAC class translation factor GTPase superfamily. Classic translation factor GTPase family. EF-Tu/EF-1A subfamily.</text>
</comment>
<evidence type="ECO:0000256" key="6">
    <source>
        <dbReference type="ARBA" id="ARBA00022737"/>
    </source>
</evidence>
<evidence type="ECO:0000256" key="7">
    <source>
        <dbReference type="ARBA" id="ARBA00022741"/>
    </source>
</evidence>
<evidence type="ECO:0000256" key="9">
    <source>
        <dbReference type="ARBA" id="ARBA00023134"/>
    </source>
</evidence>
<dbReference type="GO" id="GO:0018444">
    <property type="term" value="C:translation release factor complex"/>
    <property type="evidence" value="ECO:0007669"/>
    <property type="project" value="UniProtKB-ARBA"/>
</dbReference>
<evidence type="ECO:0000256" key="12">
    <source>
        <dbReference type="ARBA" id="ARBA00030845"/>
    </source>
</evidence>
<feature type="region of interest" description="Disordered" evidence="14">
    <location>
        <begin position="23"/>
        <end position="132"/>
    </location>
</feature>
<dbReference type="CDD" id="cd04089">
    <property type="entry name" value="eRF3_II"/>
    <property type="match status" value="1"/>
</dbReference>
<dbReference type="PANTHER" id="PTHR23115">
    <property type="entry name" value="TRANSLATION FACTOR"/>
    <property type="match status" value="1"/>
</dbReference>
<dbReference type="Pfam" id="PF22594">
    <property type="entry name" value="GTP-eEF1A_C"/>
    <property type="match status" value="1"/>
</dbReference>
<evidence type="ECO:0000256" key="10">
    <source>
        <dbReference type="ARBA" id="ARBA00029585"/>
    </source>
</evidence>
<dbReference type="SUPFAM" id="SSF50447">
    <property type="entry name" value="Translation proteins"/>
    <property type="match status" value="1"/>
</dbReference>
<evidence type="ECO:0000256" key="13">
    <source>
        <dbReference type="ARBA" id="ARBA00031881"/>
    </source>
</evidence>
<evidence type="ECO:0000313" key="16">
    <source>
        <dbReference type="EMBL" id="KAJ3223411.1"/>
    </source>
</evidence>
<proteinExistence type="inferred from homology"/>
<dbReference type="Gene3D" id="3.40.50.300">
    <property type="entry name" value="P-loop containing nucleotide triphosphate hydrolases"/>
    <property type="match status" value="1"/>
</dbReference>
<dbReference type="AlphaFoldDB" id="A0AAD5U5E4"/>
<keyword evidence="17" id="KW-1185">Reference proteome</keyword>
<evidence type="ECO:0000256" key="3">
    <source>
        <dbReference type="ARBA" id="ARBA00015765"/>
    </source>
</evidence>
<keyword evidence="9" id="KW-0342">GTP-binding</keyword>
<accession>A0AAD5U5E4</accession>
<evidence type="ECO:0000256" key="14">
    <source>
        <dbReference type="SAM" id="MobiDB-lite"/>
    </source>
</evidence>
<dbReference type="GO" id="GO:0002184">
    <property type="term" value="P:cytoplasmic translational termination"/>
    <property type="evidence" value="ECO:0007669"/>
    <property type="project" value="UniProtKB-ARBA"/>
</dbReference>
<keyword evidence="8" id="KW-0648">Protein biosynthesis</keyword>
<reference evidence="16" key="1">
    <citation type="submission" date="2020-05" db="EMBL/GenBank/DDBJ databases">
        <title>Phylogenomic resolution of chytrid fungi.</title>
        <authorList>
            <person name="Stajich J.E."/>
            <person name="Amses K."/>
            <person name="Simmons R."/>
            <person name="Seto K."/>
            <person name="Myers J."/>
            <person name="Bonds A."/>
            <person name="Quandt C.A."/>
            <person name="Barry K."/>
            <person name="Liu P."/>
            <person name="Grigoriev I."/>
            <person name="Longcore J.E."/>
            <person name="James T.Y."/>
        </authorList>
    </citation>
    <scope>NUCLEOTIDE SEQUENCE</scope>
    <source>
        <strain evidence="16">JEL0476</strain>
    </source>
</reference>
<evidence type="ECO:0000259" key="15">
    <source>
        <dbReference type="PROSITE" id="PS51722"/>
    </source>
</evidence>
<dbReference type="GO" id="GO:0003924">
    <property type="term" value="F:GTPase activity"/>
    <property type="evidence" value="ECO:0007669"/>
    <property type="project" value="InterPro"/>
</dbReference>
<evidence type="ECO:0000256" key="11">
    <source>
        <dbReference type="ARBA" id="ARBA00030210"/>
    </source>
</evidence>
<dbReference type="InterPro" id="IPR004161">
    <property type="entry name" value="EFTu-like_2"/>
</dbReference>
<dbReference type="CDD" id="cd03704">
    <property type="entry name" value="eRF3_C_III"/>
    <property type="match status" value="1"/>
</dbReference>
<evidence type="ECO:0000256" key="1">
    <source>
        <dbReference type="ARBA" id="ARBA00004496"/>
    </source>
</evidence>
<dbReference type="FunFam" id="2.40.30.10:FF:000017">
    <property type="entry name" value="Eukaryotic peptide chain release factor GTP-binding subunit"/>
    <property type="match status" value="1"/>
</dbReference>
<dbReference type="SUPFAM" id="SSF52540">
    <property type="entry name" value="P-loop containing nucleoside triphosphate hydrolases"/>
    <property type="match status" value="1"/>
</dbReference>
<feature type="compositionally biased region" description="Polar residues" evidence="14">
    <location>
        <begin position="83"/>
        <end position="102"/>
    </location>
</feature>
<gene>
    <name evidence="16" type="primary">SUP35</name>
    <name evidence="16" type="ORF">HK099_001184</name>
</gene>
<keyword evidence="5" id="KW-0597">Phosphoprotein</keyword>
<dbReference type="PROSITE" id="PS51722">
    <property type="entry name" value="G_TR_2"/>
    <property type="match status" value="1"/>
</dbReference>
<protein>
    <recommendedName>
        <fullName evidence="3">Eukaryotic peptide chain release factor GTP-binding subunit</fullName>
    </recommendedName>
    <alternativeName>
        <fullName evidence="13">ERF-3</fullName>
    </alternativeName>
    <alternativeName>
        <fullName evidence="12">ERF2</fullName>
    </alternativeName>
    <alternativeName>
        <fullName evidence="10">Polypeptide release factor 3</fullName>
    </alternativeName>
    <alternativeName>
        <fullName evidence="11">Translation release factor 3</fullName>
    </alternativeName>
</protein>
<dbReference type="SUPFAM" id="SSF50465">
    <property type="entry name" value="EF-Tu/eEF-1alpha/eIF2-gamma C-terminal domain"/>
    <property type="match status" value="1"/>
</dbReference>
<dbReference type="InterPro" id="IPR050100">
    <property type="entry name" value="TRAFAC_GTPase_members"/>
</dbReference>
<dbReference type="FunFam" id="2.40.30.10:FF:000020">
    <property type="entry name" value="Translation elongation factor EF-1"/>
    <property type="match status" value="1"/>
</dbReference>
<dbReference type="Pfam" id="PF00009">
    <property type="entry name" value="GTP_EFTU"/>
    <property type="match status" value="1"/>
</dbReference>
<dbReference type="GO" id="GO:0000288">
    <property type="term" value="P:nuclear-transcribed mRNA catabolic process, deadenylation-dependent decay"/>
    <property type="evidence" value="ECO:0007669"/>
    <property type="project" value="InterPro"/>
</dbReference>
<dbReference type="GO" id="GO:0005829">
    <property type="term" value="C:cytosol"/>
    <property type="evidence" value="ECO:0007669"/>
    <property type="project" value="GOC"/>
</dbReference>
<keyword evidence="7" id="KW-0547">Nucleotide-binding</keyword>
<evidence type="ECO:0000256" key="8">
    <source>
        <dbReference type="ARBA" id="ARBA00022917"/>
    </source>
</evidence>
<evidence type="ECO:0000256" key="4">
    <source>
        <dbReference type="ARBA" id="ARBA00022490"/>
    </source>
</evidence>
<feature type="compositionally biased region" description="Low complexity" evidence="14">
    <location>
        <begin position="45"/>
        <end position="74"/>
    </location>
</feature>
<dbReference type="InterPro" id="IPR054696">
    <property type="entry name" value="GTP-eEF1A_C"/>
</dbReference>
<keyword evidence="4" id="KW-0963">Cytoplasm</keyword>
<sequence>MSSKKGLNPSASAFNPSAAAFVPSWIQQAPPPQQTSQQNVQYTPQQNVQEPKQNVQQQLNQPAQQSLQQSQQNNTFSKPAVSKSLNANSQTNNQQPVSSPHQSKSEKPAAVEKKVNEDKKPSEEKKTERKEKEFVETANLISDELAFANLKDHLNIIFIGHVDAGKSTMGGHILYLTGMVDKRTMEKYEKEAKECGRESWYLSWALDLNPEERNKGKTVEYGRGYFETKNRKYTILDAPGHKNFVPSMISGAAQADVGILVISARKGEFEAGFERGGQSREHAQLAKTAGVNRLIVVINKMDDPTVAWSKERYDECTGKLVPFLKSCGYNPKTDITLIPISGFTGANMKDKVDPKVCPWYSGPSLLDLLDSIDLKDRKFDGPLMMPIADKFKEMGTVVTGKIESGTVKRGQTVLIMPNKKMAEVLAIFSEDSEVQAARSGDNIRIRLKNVEEEDVLSGFVLCGPNKPVHTVTAFEAQIAIREHSSIICAGYGAVMHAHTMTEEVTLAALLHKVDRKTGKKTKKPIQFVKQGEVCIVRIETTQPVCLENYADYQQLGRFTLRDEGKTVAIGRITKLILSESE</sequence>
<dbReference type="InterPro" id="IPR000795">
    <property type="entry name" value="T_Tr_GTP-bd_dom"/>
</dbReference>
<dbReference type="InterPro" id="IPR003285">
    <property type="entry name" value="Sup35"/>
</dbReference>